<dbReference type="Gene3D" id="1.20.1260.10">
    <property type="match status" value="2"/>
</dbReference>
<comment type="caution">
    <text evidence="1">The sequence shown here is derived from an EMBL/GenBank/DDBJ whole genome shotgun (WGS) entry which is preliminary data.</text>
</comment>
<keyword evidence="2" id="KW-1185">Reference proteome</keyword>
<protein>
    <recommendedName>
        <fullName evidence="3">Sugar isomerase</fullName>
    </recommendedName>
</protein>
<dbReference type="OrthoDB" id="1675670at2"/>
<accession>A0A1V4HHE3</accession>
<evidence type="ECO:0008006" key="3">
    <source>
        <dbReference type="Google" id="ProtNLM"/>
    </source>
</evidence>
<proteinExistence type="predicted"/>
<dbReference type="InterPro" id="IPR012347">
    <property type="entry name" value="Ferritin-like"/>
</dbReference>
<gene>
    <name evidence="1" type="ORF">BC351_30740</name>
</gene>
<sequence>MNSDHIPLTSTEIGNLWMTYQEKTMLARFLEYFLEHVDNRDIEKILKKTYDFTERTIETLKNIFEQEGAVLPLGFTANDVNKGVPKLFDYLYEPMFLQMMGKIETSLFALYSTMSYRQDIRKLYKTLTANAQDIFDHCTQFLLDKGVLVRPPFMTMPKEVTFIKDNHYLSGFNLLKATRSLNAIEVSLIHHAIENNLVGLQLMIGFAQVANDKHVKEYFVKGMKLSLDVETTLGEYLREDYIEPPATAAGKATNSTIAPFSDKLMMYITNLLGSFGLGSNALGGAFSLRSDLPLTMARLAQKILPFLKEGGELMIKHGWMEEPPQIEDRKQLTKA</sequence>
<dbReference type="EMBL" id="MBTG01000020">
    <property type="protein sequence ID" value="OPH54823.1"/>
    <property type="molecule type" value="Genomic_DNA"/>
</dbReference>
<evidence type="ECO:0000313" key="1">
    <source>
        <dbReference type="EMBL" id="OPH54823.1"/>
    </source>
</evidence>
<dbReference type="AlphaFoldDB" id="A0A1V4HHE3"/>
<dbReference type="RefSeq" id="WP_079414837.1">
    <property type="nucleotide sequence ID" value="NZ_MBTG01000020.1"/>
</dbReference>
<dbReference type="Proteomes" id="UP000190626">
    <property type="component" value="Unassembled WGS sequence"/>
</dbReference>
<dbReference type="Pfam" id="PF11553">
    <property type="entry name" value="DUF3231"/>
    <property type="match status" value="2"/>
</dbReference>
<dbReference type="InterPro" id="IPR021617">
    <property type="entry name" value="DUF3231"/>
</dbReference>
<dbReference type="STRING" id="1469647.BC351_30740"/>
<organism evidence="1 2">
    <name type="scientific">Paenibacillus ferrarius</name>
    <dbReference type="NCBI Taxonomy" id="1469647"/>
    <lineage>
        <taxon>Bacteria</taxon>
        <taxon>Bacillati</taxon>
        <taxon>Bacillota</taxon>
        <taxon>Bacilli</taxon>
        <taxon>Bacillales</taxon>
        <taxon>Paenibacillaceae</taxon>
        <taxon>Paenibacillus</taxon>
    </lineage>
</organism>
<evidence type="ECO:0000313" key="2">
    <source>
        <dbReference type="Proteomes" id="UP000190626"/>
    </source>
</evidence>
<name>A0A1V4HHE3_9BACL</name>
<reference evidence="2" key="1">
    <citation type="submission" date="2016-07" db="EMBL/GenBank/DDBJ databases">
        <authorList>
            <person name="Florea S."/>
            <person name="Webb J.S."/>
            <person name="Jaromczyk J."/>
            <person name="Schardl C.L."/>
        </authorList>
    </citation>
    <scope>NUCLEOTIDE SEQUENCE [LARGE SCALE GENOMIC DNA]</scope>
    <source>
        <strain evidence="2">CY1</strain>
    </source>
</reference>